<accession>A0A177NZE1</accession>
<dbReference type="GO" id="GO:0004640">
    <property type="term" value="F:phosphoribosylanthranilate isomerase activity"/>
    <property type="evidence" value="ECO:0007669"/>
    <property type="project" value="TreeGrafter"/>
</dbReference>
<dbReference type="RefSeq" id="WP_064026415.1">
    <property type="nucleotide sequence ID" value="NZ_LUUK01000078.1"/>
</dbReference>
<evidence type="ECO:0000313" key="11">
    <source>
        <dbReference type="Proteomes" id="UP000077628"/>
    </source>
</evidence>
<dbReference type="Pfam" id="PF00218">
    <property type="entry name" value="IGPS"/>
    <property type="match status" value="1"/>
</dbReference>
<sequence>MTTDTPDILKTILAKKAEEVARRKNNTPLAMLQELAGTVQAPRGFYQALRSKADQQKPAIIAEIKKASPSQGVIREDFKPVEIAVDYAFNGATCLSVLTDKEFFQGSEANLQMVRERCPLPAIRKDFMIDPYQIHESRALGADCILLIVAALDNAMLKELADTATGLGMDVLVEVHDAEELERALALNTHMIGINNRNLRTFEVSLQTTLDLKNTIPADKLIVTESGIHTPADVKLMQDNGIYTFLVGEAFMRAESPGKKMRELFF</sequence>
<keyword evidence="4 8" id="KW-0210">Decarboxylase</keyword>
<keyword evidence="7 8" id="KW-0456">Lyase</keyword>
<dbReference type="HAMAP" id="MF_00134_B">
    <property type="entry name" value="IGPS_B"/>
    <property type="match status" value="1"/>
</dbReference>
<keyword evidence="11" id="KW-1185">Reference proteome</keyword>
<dbReference type="EC" id="4.1.1.48" evidence="8"/>
<dbReference type="GO" id="GO:0000162">
    <property type="term" value="P:L-tryptophan biosynthetic process"/>
    <property type="evidence" value="ECO:0007669"/>
    <property type="project" value="UniProtKB-UniRule"/>
</dbReference>
<dbReference type="Proteomes" id="UP000077628">
    <property type="component" value="Unassembled WGS sequence"/>
</dbReference>
<proteinExistence type="inferred from homology"/>
<dbReference type="PANTHER" id="PTHR22854">
    <property type="entry name" value="TRYPTOPHAN BIOSYNTHESIS PROTEIN"/>
    <property type="match status" value="1"/>
</dbReference>
<dbReference type="PANTHER" id="PTHR22854:SF2">
    <property type="entry name" value="INDOLE-3-GLYCEROL-PHOSPHATE SYNTHASE"/>
    <property type="match status" value="1"/>
</dbReference>
<evidence type="ECO:0000256" key="1">
    <source>
        <dbReference type="ARBA" id="ARBA00001633"/>
    </source>
</evidence>
<evidence type="ECO:0000313" key="10">
    <source>
        <dbReference type="EMBL" id="OAI22440.1"/>
    </source>
</evidence>
<dbReference type="GO" id="GO:0004425">
    <property type="term" value="F:indole-3-glycerol-phosphate synthase activity"/>
    <property type="evidence" value="ECO:0007669"/>
    <property type="project" value="UniProtKB-UniRule"/>
</dbReference>
<evidence type="ECO:0000256" key="3">
    <source>
        <dbReference type="ARBA" id="ARBA00022605"/>
    </source>
</evidence>
<evidence type="ECO:0000256" key="4">
    <source>
        <dbReference type="ARBA" id="ARBA00022793"/>
    </source>
</evidence>
<evidence type="ECO:0000259" key="9">
    <source>
        <dbReference type="Pfam" id="PF00218"/>
    </source>
</evidence>
<dbReference type="NCBIfam" id="NF001377">
    <property type="entry name" value="PRK00278.2-4"/>
    <property type="match status" value="1"/>
</dbReference>
<keyword evidence="3 8" id="KW-0028">Amino-acid biosynthesis</keyword>
<evidence type="ECO:0000256" key="5">
    <source>
        <dbReference type="ARBA" id="ARBA00022822"/>
    </source>
</evidence>
<dbReference type="InterPro" id="IPR013785">
    <property type="entry name" value="Aldolase_TIM"/>
</dbReference>
<dbReference type="InterPro" id="IPR011060">
    <property type="entry name" value="RibuloseP-bd_barrel"/>
</dbReference>
<dbReference type="InterPro" id="IPR045186">
    <property type="entry name" value="Indole-3-glycerol_P_synth"/>
</dbReference>
<dbReference type="SUPFAM" id="SSF51366">
    <property type="entry name" value="Ribulose-phoshate binding barrel"/>
    <property type="match status" value="1"/>
</dbReference>
<evidence type="ECO:0000256" key="2">
    <source>
        <dbReference type="ARBA" id="ARBA00004696"/>
    </source>
</evidence>
<organism evidence="10 11">
    <name type="scientific">Methylomonas koyamae</name>
    <dbReference type="NCBI Taxonomy" id="702114"/>
    <lineage>
        <taxon>Bacteria</taxon>
        <taxon>Pseudomonadati</taxon>
        <taxon>Pseudomonadota</taxon>
        <taxon>Gammaproteobacteria</taxon>
        <taxon>Methylococcales</taxon>
        <taxon>Methylococcaceae</taxon>
        <taxon>Methylomonas</taxon>
    </lineage>
</organism>
<dbReference type="InterPro" id="IPR001468">
    <property type="entry name" value="Indole-3-GlycerolPSynthase_CS"/>
</dbReference>
<evidence type="ECO:0000256" key="7">
    <source>
        <dbReference type="ARBA" id="ARBA00023239"/>
    </source>
</evidence>
<dbReference type="OrthoDB" id="9804217at2"/>
<dbReference type="NCBIfam" id="NF001370">
    <property type="entry name" value="PRK00278.1-2"/>
    <property type="match status" value="1"/>
</dbReference>
<dbReference type="STRING" id="702114.A1355_02180"/>
<keyword evidence="5 8" id="KW-0822">Tryptophan biosynthesis</keyword>
<gene>
    <name evidence="8 10" type="primary">trpC</name>
    <name evidence="10" type="ORF">A1355_02180</name>
</gene>
<comment type="catalytic activity">
    <reaction evidence="1 8">
        <text>1-(2-carboxyphenylamino)-1-deoxy-D-ribulose 5-phosphate + H(+) = (1S,2R)-1-C-(indol-3-yl)glycerol 3-phosphate + CO2 + H2O</text>
        <dbReference type="Rhea" id="RHEA:23476"/>
        <dbReference type="ChEBI" id="CHEBI:15377"/>
        <dbReference type="ChEBI" id="CHEBI:15378"/>
        <dbReference type="ChEBI" id="CHEBI:16526"/>
        <dbReference type="ChEBI" id="CHEBI:58613"/>
        <dbReference type="ChEBI" id="CHEBI:58866"/>
        <dbReference type="EC" id="4.1.1.48"/>
    </reaction>
</comment>
<reference evidence="11" key="1">
    <citation type="submission" date="2016-03" db="EMBL/GenBank/DDBJ databases">
        <authorList>
            <person name="Heylen K."/>
            <person name="De Vos P."/>
            <person name="Vekeman B."/>
        </authorList>
    </citation>
    <scope>NUCLEOTIDE SEQUENCE [LARGE SCALE GENOMIC DNA]</scope>
    <source>
        <strain evidence="11">R-45383</strain>
    </source>
</reference>
<dbReference type="NCBIfam" id="NF001373">
    <property type="entry name" value="PRK00278.1-6"/>
    <property type="match status" value="1"/>
</dbReference>
<dbReference type="CDD" id="cd00331">
    <property type="entry name" value="IGPS"/>
    <property type="match status" value="1"/>
</dbReference>
<dbReference type="AlphaFoldDB" id="A0A177NZE1"/>
<evidence type="ECO:0000256" key="8">
    <source>
        <dbReference type="HAMAP-Rule" id="MF_00134"/>
    </source>
</evidence>
<dbReference type="EMBL" id="LUUK01000078">
    <property type="protein sequence ID" value="OAI22440.1"/>
    <property type="molecule type" value="Genomic_DNA"/>
</dbReference>
<dbReference type="FunFam" id="3.20.20.70:FF:000024">
    <property type="entry name" value="Indole-3-glycerol phosphate synthase"/>
    <property type="match status" value="1"/>
</dbReference>
<feature type="domain" description="Indole-3-glycerol phosphate synthase" evidence="9">
    <location>
        <begin position="9"/>
        <end position="264"/>
    </location>
</feature>
<evidence type="ECO:0000256" key="6">
    <source>
        <dbReference type="ARBA" id="ARBA00023141"/>
    </source>
</evidence>
<name>A0A177NZE1_9GAMM</name>
<dbReference type="Gene3D" id="3.20.20.70">
    <property type="entry name" value="Aldolase class I"/>
    <property type="match status" value="1"/>
</dbReference>
<comment type="similarity">
    <text evidence="8">Belongs to the TrpC family.</text>
</comment>
<dbReference type="PROSITE" id="PS00614">
    <property type="entry name" value="IGPS"/>
    <property type="match status" value="1"/>
</dbReference>
<keyword evidence="6 8" id="KW-0057">Aromatic amino acid biosynthesis</keyword>
<comment type="caution">
    <text evidence="10">The sequence shown here is derived from an EMBL/GenBank/DDBJ whole genome shotgun (WGS) entry which is preliminary data.</text>
</comment>
<dbReference type="UniPathway" id="UPA00035">
    <property type="reaction ID" value="UER00043"/>
</dbReference>
<dbReference type="InterPro" id="IPR013798">
    <property type="entry name" value="Indole-3-glycerol_P_synth_dom"/>
</dbReference>
<comment type="pathway">
    <text evidence="2 8">Amino-acid biosynthesis; L-tryptophan biosynthesis; L-tryptophan from chorismate: step 4/5.</text>
</comment>
<protein>
    <recommendedName>
        <fullName evidence="8">Indole-3-glycerol phosphate synthase</fullName>
        <shortName evidence="8">IGPS</shortName>
        <ecNumber evidence="8">4.1.1.48</ecNumber>
    </recommendedName>
</protein>